<sequence length="26" mass="3152">MISETNKGNHFRIFKTREDAEIWLTN</sequence>
<accession>A0A9X4H5K0</accession>
<keyword evidence="2" id="KW-1185">Reference proteome</keyword>
<evidence type="ECO:0000313" key="1">
    <source>
        <dbReference type="EMBL" id="MDF9407679.1"/>
    </source>
</evidence>
<protein>
    <submittedName>
        <fullName evidence="1">Uncharacterized protein</fullName>
    </submittedName>
</protein>
<dbReference type="RefSeq" id="WP_277443016.1">
    <property type="nucleotide sequence ID" value="NZ_JAKOAV010000006.1"/>
</dbReference>
<dbReference type="Proteomes" id="UP001154312">
    <property type="component" value="Unassembled WGS sequence"/>
</dbReference>
<dbReference type="AlphaFoldDB" id="A0A9X4H5K0"/>
<organism evidence="1 2">
    <name type="scientific">Pelotomaculum isophthalicicum JI</name>
    <dbReference type="NCBI Taxonomy" id="947010"/>
    <lineage>
        <taxon>Bacteria</taxon>
        <taxon>Bacillati</taxon>
        <taxon>Bacillota</taxon>
        <taxon>Clostridia</taxon>
        <taxon>Eubacteriales</taxon>
        <taxon>Desulfotomaculaceae</taxon>
        <taxon>Pelotomaculum</taxon>
    </lineage>
</organism>
<name>A0A9X4H5K0_9FIRM</name>
<proteinExistence type="predicted"/>
<gene>
    <name evidence="1" type="ORF">L7E55_04785</name>
</gene>
<dbReference type="EMBL" id="JAKOAV010000006">
    <property type="protein sequence ID" value="MDF9407679.1"/>
    <property type="molecule type" value="Genomic_DNA"/>
</dbReference>
<comment type="caution">
    <text evidence="1">The sequence shown here is derived from an EMBL/GenBank/DDBJ whole genome shotgun (WGS) entry which is preliminary data.</text>
</comment>
<evidence type="ECO:0000313" key="2">
    <source>
        <dbReference type="Proteomes" id="UP001154312"/>
    </source>
</evidence>
<reference evidence="1" key="1">
    <citation type="submission" date="2022-02" db="EMBL/GenBank/DDBJ databases">
        <authorList>
            <person name="Leng L."/>
        </authorList>
    </citation>
    <scope>NUCLEOTIDE SEQUENCE</scope>
    <source>
        <strain evidence="1">JI</strain>
    </source>
</reference>